<dbReference type="FunCoup" id="A0A2K2BN79">
    <property type="interactions" value="228"/>
</dbReference>
<dbReference type="AlphaFoldDB" id="A0A2K2BN79"/>
<evidence type="ECO:0000259" key="5">
    <source>
        <dbReference type="PROSITE" id="PS50888"/>
    </source>
</evidence>
<dbReference type="Pfam" id="PF26576">
    <property type="entry name" value="IBH1_N"/>
    <property type="match status" value="1"/>
</dbReference>
<gene>
    <name evidence="6" type="ORF">POPTR_002G232500</name>
</gene>
<evidence type="ECO:0000256" key="2">
    <source>
        <dbReference type="ARBA" id="ARBA00023015"/>
    </source>
</evidence>
<dbReference type="PANTHER" id="PTHR33124:SF109">
    <property type="entry name" value="TRANSCRIPTION FACTOR IBH1"/>
    <property type="match status" value="1"/>
</dbReference>
<dbReference type="InParanoid" id="A0A2K2BN79"/>
<evidence type="ECO:0000256" key="3">
    <source>
        <dbReference type="ARBA" id="ARBA00023163"/>
    </source>
</evidence>
<dbReference type="Proteomes" id="UP000006729">
    <property type="component" value="Chromosome 2"/>
</dbReference>
<keyword evidence="2" id="KW-0805">Transcription regulation</keyword>
<dbReference type="Gramene" id="Potri.002G232500.1.v4.1">
    <property type="protein sequence ID" value="Potri.002G232500.1.v4.1"/>
    <property type="gene ID" value="Potri.002G232500.v4.1"/>
</dbReference>
<dbReference type="STRING" id="3694.A0A2K2BN79"/>
<dbReference type="PANTHER" id="PTHR33124">
    <property type="entry name" value="TRANSCRIPTION FACTOR IBH1-LIKE 1"/>
    <property type="match status" value="1"/>
</dbReference>
<dbReference type="InterPro" id="IPR011598">
    <property type="entry name" value="bHLH_dom"/>
</dbReference>
<dbReference type="EMBL" id="CM009291">
    <property type="protein sequence ID" value="PNT51235.1"/>
    <property type="molecule type" value="Genomic_DNA"/>
</dbReference>
<feature type="domain" description="BHLH" evidence="5">
    <location>
        <begin position="134"/>
        <end position="183"/>
    </location>
</feature>
<comment type="subcellular location">
    <subcellularLocation>
        <location evidence="1">Nucleus</location>
    </subcellularLocation>
</comment>
<dbReference type="InterPro" id="IPR044660">
    <property type="entry name" value="IBH1-like"/>
</dbReference>
<reference evidence="6 7" key="1">
    <citation type="journal article" date="2006" name="Science">
        <title>The genome of black cottonwood, Populus trichocarpa (Torr. &amp; Gray).</title>
        <authorList>
            <person name="Tuskan G.A."/>
            <person name="Difazio S."/>
            <person name="Jansson S."/>
            <person name="Bohlmann J."/>
            <person name="Grigoriev I."/>
            <person name="Hellsten U."/>
            <person name="Putnam N."/>
            <person name="Ralph S."/>
            <person name="Rombauts S."/>
            <person name="Salamov A."/>
            <person name="Schein J."/>
            <person name="Sterck L."/>
            <person name="Aerts A."/>
            <person name="Bhalerao R.R."/>
            <person name="Bhalerao R.P."/>
            <person name="Blaudez D."/>
            <person name="Boerjan W."/>
            <person name="Brun A."/>
            <person name="Brunner A."/>
            <person name="Busov V."/>
            <person name="Campbell M."/>
            <person name="Carlson J."/>
            <person name="Chalot M."/>
            <person name="Chapman J."/>
            <person name="Chen G.L."/>
            <person name="Cooper D."/>
            <person name="Coutinho P.M."/>
            <person name="Couturier J."/>
            <person name="Covert S."/>
            <person name="Cronk Q."/>
            <person name="Cunningham R."/>
            <person name="Davis J."/>
            <person name="Degroeve S."/>
            <person name="Dejardin A."/>
            <person name="Depamphilis C."/>
            <person name="Detter J."/>
            <person name="Dirks B."/>
            <person name="Dubchak I."/>
            <person name="Duplessis S."/>
            <person name="Ehlting J."/>
            <person name="Ellis B."/>
            <person name="Gendler K."/>
            <person name="Goodstein D."/>
            <person name="Gribskov M."/>
            <person name="Grimwood J."/>
            <person name="Groover A."/>
            <person name="Gunter L."/>
            <person name="Hamberger B."/>
            <person name="Heinze B."/>
            <person name="Helariutta Y."/>
            <person name="Henrissat B."/>
            <person name="Holligan D."/>
            <person name="Holt R."/>
            <person name="Huang W."/>
            <person name="Islam-Faridi N."/>
            <person name="Jones S."/>
            <person name="Jones-Rhoades M."/>
            <person name="Jorgensen R."/>
            <person name="Joshi C."/>
            <person name="Kangasjarvi J."/>
            <person name="Karlsson J."/>
            <person name="Kelleher C."/>
            <person name="Kirkpatrick R."/>
            <person name="Kirst M."/>
            <person name="Kohler A."/>
            <person name="Kalluri U."/>
            <person name="Larimer F."/>
            <person name="Leebens-Mack J."/>
            <person name="Leple J.C."/>
            <person name="Locascio P."/>
            <person name="Lou Y."/>
            <person name="Lucas S."/>
            <person name="Martin F."/>
            <person name="Montanini B."/>
            <person name="Napoli C."/>
            <person name="Nelson D.R."/>
            <person name="Nelson C."/>
            <person name="Nieminen K."/>
            <person name="Nilsson O."/>
            <person name="Pereda V."/>
            <person name="Peter G."/>
            <person name="Philippe R."/>
            <person name="Pilate G."/>
            <person name="Poliakov A."/>
            <person name="Razumovskaya J."/>
            <person name="Richardson P."/>
            <person name="Rinaldi C."/>
            <person name="Ritland K."/>
            <person name="Rouze P."/>
            <person name="Ryaboy D."/>
            <person name="Schmutz J."/>
            <person name="Schrader J."/>
            <person name="Segerman B."/>
            <person name="Shin H."/>
            <person name="Siddiqui A."/>
            <person name="Sterky F."/>
            <person name="Terry A."/>
            <person name="Tsai C.J."/>
            <person name="Uberbacher E."/>
            <person name="Unneberg P."/>
            <person name="Vahala J."/>
            <person name="Wall K."/>
            <person name="Wessler S."/>
            <person name="Yang G."/>
            <person name="Yin T."/>
            <person name="Douglas C."/>
            <person name="Marra M."/>
            <person name="Sandberg G."/>
            <person name="Van de Peer Y."/>
            <person name="Rokhsar D."/>
        </authorList>
    </citation>
    <scope>NUCLEOTIDE SEQUENCE [LARGE SCALE GENOMIC DNA]</scope>
    <source>
        <strain evidence="7">cv. Nisqually</strain>
    </source>
</reference>
<evidence type="ECO:0000313" key="6">
    <source>
        <dbReference type="EMBL" id="PNT51235.1"/>
    </source>
</evidence>
<dbReference type="GO" id="GO:0005634">
    <property type="term" value="C:nucleus"/>
    <property type="evidence" value="ECO:0007669"/>
    <property type="project" value="UniProtKB-SubCell"/>
</dbReference>
<dbReference type="OrthoDB" id="786845at2759"/>
<dbReference type="CDD" id="cd11444">
    <property type="entry name" value="bHLH_AtIBH1_like"/>
    <property type="match status" value="1"/>
</dbReference>
<evidence type="ECO:0000256" key="4">
    <source>
        <dbReference type="ARBA" id="ARBA00023242"/>
    </source>
</evidence>
<dbReference type="InterPro" id="IPR044549">
    <property type="entry name" value="bHLH_AtIBH1-like"/>
</dbReference>
<sequence>MLYYSYCYSFETNSHYKTLIFTSQLSLFYLFLELATMTSKHVIATRHTKSIKTRFASRFLRSLLRMKRSDRFGGSQSNEGVRKRSTHRIKIAAYASMARAVGPSRTWSRALLFKLRNRARIQGVLRKRCFVSKKNKKKRVIRNKVIISREPSRTDTLRKLVPGGGSMDICCLLEETAHYIKCLATQVKVMQSIADQSLL</sequence>
<evidence type="ECO:0000313" key="7">
    <source>
        <dbReference type="Proteomes" id="UP000006729"/>
    </source>
</evidence>
<name>A0A2K2BN79_POPTR</name>
<protein>
    <recommendedName>
        <fullName evidence="5">BHLH domain-containing protein</fullName>
    </recommendedName>
</protein>
<proteinExistence type="predicted"/>
<dbReference type="GO" id="GO:0046983">
    <property type="term" value="F:protein dimerization activity"/>
    <property type="evidence" value="ECO:0007669"/>
    <property type="project" value="InterPro"/>
</dbReference>
<dbReference type="InterPro" id="IPR059002">
    <property type="entry name" value="IBH1_N"/>
</dbReference>
<keyword evidence="3" id="KW-0804">Transcription</keyword>
<accession>A0A2K2BN79</accession>
<dbReference type="SMR" id="A0A2K2BN79"/>
<organism evidence="6 7">
    <name type="scientific">Populus trichocarpa</name>
    <name type="common">Western balsam poplar</name>
    <name type="synonym">Populus balsamifera subsp. trichocarpa</name>
    <dbReference type="NCBI Taxonomy" id="3694"/>
    <lineage>
        <taxon>Eukaryota</taxon>
        <taxon>Viridiplantae</taxon>
        <taxon>Streptophyta</taxon>
        <taxon>Embryophyta</taxon>
        <taxon>Tracheophyta</taxon>
        <taxon>Spermatophyta</taxon>
        <taxon>Magnoliopsida</taxon>
        <taxon>eudicotyledons</taxon>
        <taxon>Gunneridae</taxon>
        <taxon>Pentapetalae</taxon>
        <taxon>rosids</taxon>
        <taxon>fabids</taxon>
        <taxon>Malpighiales</taxon>
        <taxon>Salicaceae</taxon>
        <taxon>Saliceae</taxon>
        <taxon>Populus</taxon>
    </lineage>
</organism>
<dbReference type="PROSITE" id="PS50888">
    <property type="entry name" value="BHLH"/>
    <property type="match status" value="1"/>
</dbReference>
<keyword evidence="7" id="KW-1185">Reference proteome</keyword>
<evidence type="ECO:0000256" key="1">
    <source>
        <dbReference type="ARBA" id="ARBA00004123"/>
    </source>
</evidence>
<dbReference type="GO" id="GO:0006355">
    <property type="term" value="P:regulation of DNA-templated transcription"/>
    <property type="evidence" value="ECO:0007669"/>
    <property type="project" value="InterPro"/>
</dbReference>
<keyword evidence="4" id="KW-0539">Nucleus</keyword>
<dbReference type="OMA" id="LEETCHY"/>